<dbReference type="Pfam" id="PF00702">
    <property type="entry name" value="Hydrolase"/>
    <property type="match status" value="1"/>
</dbReference>
<reference evidence="4 5" key="1">
    <citation type="journal article" date="2015" name="Genome Announc.">
        <title>Complete Genome Sequence of Cupriavidus basilensis 4G11, Isolated from the Oak Ridge Field Research Center Site.</title>
        <authorList>
            <person name="Ray J."/>
            <person name="Waters R.J."/>
            <person name="Skerker J.M."/>
            <person name="Kuehl J.V."/>
            <person name="Price M.N."/>
            <person name="Huang J."/>
            <person name="Chakraborty R."/>
            <person name="Arkin A.P."/>
            <person name="Deutschbauer A."/>
        </authorList>
    </citation>
    <scope>NUCLEOTIDE SEQUENCE [LARGE SCALE GENOMIC DNA]</scope>
    <source>
        <strain evidence="4">4G11</strain>
    </source>
</reference>
<accession>A0A0C4Y3N4</accession>
<dbReference type="InterPro" id="IPR023198">
    <property type="entry name" value="PGP-like_dom2"/>
</dbReference>
<dbReference type="NCBIfam" id="TIGR01493">
    <property type="entry name" value="HAD-SF-IA-v2"/>
    <property type="match status" value="1"/>
</dbReference>
<evidence type="ECO:0000256" key="1">
    <source>
        <dbReference type="ARBA" id="ARBA00008106"/>
    </source>
</evidence>
<dbReference type="EMBL" id="CP010536">
    <property type="protein sequence ID" value="AJG19857.1"/>
    <property type="molecule type" value="Genomic_DNA"/>
</dbReference>
<gene>
    <name evidence="4" type="ORF">RR42_m2465</name>
</gene>
<dbReference type="EC" id="3.8.1.2" evidence="3"/>
<comment type="function">
    <text evidence="3">Catalyzes the hydrolytic dehalogenation of small (S)-2-haloalkanoic acids to yield the corresponding (R)-2-hydroxyalkanoic acids.</text>
</comment>
<dbReference type="PRINTS" id="PR00413">
    <property type="entry name" value="HADHALOGNASE"/>
</dbReference>
<dbReference type="SFLD" id="SFLDG01135">
    <property type="entry name" value="C1.5.6:_HAD__Beta-PGM__Phospha"/>
    <property type="match status" value="1"/>
</dbReference>
<dbReference type="InterPro" id="IPR051540">
    <property type="entry name" value="S-2-haloacid_dehalogenase"/>
</dbReference>
<comment type="catalytic activity">
    <reaction evidence="3">
        <text>an (S)-2-haloacid + H2O = a (2R)-2-hydroxycarboxylate + a halide anion + H(+)</text>
        <dbReference type="Rhea" id="RHEA:11192"/>
        <dbReference type="ChEBI" id="CHEBI:15377"/>
        <dbReference type="ChEBI" id="CHEBI:15378"/>
        <dbReference type="ChEBI" id="CHEBI:16042"/>
        <dbReference type="ChEBI" id="CHEBI:58314"/>
        <dbReference type="ChEBI" id="CHEBI:137405"/>
        <dbReference type="EC" id="3.8.1.2"/>
    </reaction>
</comment>
<evidence type="ECO:0000256" key="2">
    <source>
        <dbReference type="ARBA" id="ARBA00022801"/>
    </source>
</evidence>
<dbReference type="SFLD" id="SFLDS00003">
    <property type="entry name" value="Haloacid_Dehalogenase"/>
    <property type="match status" value="1"/>
</dbReference>
<dbReference type="InterPro" id="IPR036412">
    <property type="entry name" value="HAD-like_sf"/>
</dbReference>
<dbReference type="InterPro" id="IPR006328">
    <property type="entry name" value="2-HAD"/>
</dbReference>
<dbReference type="InterPro" id="IPR023214">
    <property type="entry name" value="HAD_sf"/>
</dbReference>
<dbReference type="CDD" id="cd02588">
    <property type="entry name" value="HAD_L2-DEX"/>
    <property type="match status" value="1"/>
</dbReference>
<dbReference type="GO" id="GO:0018784">
    <property type="term" value="F:(S)-2-haloacid dehalogenase activity"/>
    <property type="evidence" value="ECO:0007669"/>
    <property type="project" value="UniProtKB-UniRule"/>
</dbReference>
<dbReference type="AlphaFoldDB" id="A0A0C4Y3N4"/>
<dbReference type="OrthoDB" id="264363at2"/>
<keyword evidence="2 3" id="KW-0378">Hydrolase</keyword>
<dbReference type="NCBIfam" id="TIGR01428">
    <property type="entry name" value="HAD_type_II"/>
    <property type="match status" value="1"/>
</dbReference>
<comment type="similarity">
    <text evidence="1 3">Belongs to the HAD-like hydrolase superfamily. S-2-haloalkanoic acid dehalogenase family.</text>
</comment>
<evidence type="ECO:0000313" key="5">
    <source>
        <dbReference type="Proteomes" id="UP000031843"/>
    </source>
</evidence>
<dbReference type="SFLD" id="SFLDF00045">
    <property type="entry name" value="2-haloacid_dehalogenase"/>
    <property type="match status" value="1"/>
</dbReference>
<dbReference type="RefSeq" id="WP_043347073.1">
    <property type="nucleotide sequence ID" value="NZ_CP010536.1"/>
</dbReference>
<dbReference type="PANTHER" id="PTHR43316:SF3">
    <property type="entry name" value="HALOACID DEHALOGENASE, TYPE II (AFU_ORTHOLOGUE AFUA_2G07750)-RELATED"/>
    <property type="match status" value="1"/>
</dbReference>
<sequence>MQKIRAVVFDAYGTLFDVYSVTARAEQLFPGKGEALALLWRERQIDYTRIRSMAAPDGAYYKPFWALTVDALRYAAERLQLLLDPALEAQLLKEYACLSAFPENLGALKRLRAAGLPLGILSNGNPQMLDISVKSAGMHGLFDHVLSVDAVRMYKTAPEAYALGPKAFGVPAGEILFVSSNGWDACGATWYGYTTFWINRAGHPAERLDVSPSGTGHDMNDLLEFVRTQGAAV</sequence>
<dbReference type="PANTHER" id="PTHR43316">
    <property type="entry name" value="HYDROLASE, HALOACID DELAHOGENASE-RELATED"/>
    <property type="match status" value="1"/>
</dbReference>
<protein>
    <recommendedName>
        <fullName evidence="3">(S)-2-haloacid dehalogenase</fullName>
        <ecNumber evidence="3">3.8.1.2</ecNumber>
    </recommendedName>
    <alternativeName>
        <fullName evidence="3">2-haloalkanoic acid dehalogenase</fullName>
    </alternativeName>
    <alternativeName>
        <fullName evidence="3">Halocarboxylic acid halidohydrolase</fullName>
    </alternativeName>
    <alternativeName>
        <fullName evidence="3">L-2-haloacid dehalogenase</fullName>
    </alternativeName>
</protein>
<dbReference type="Proteomes" id="UP000031843">
    <property type="component" value="Chromosome main"/>
</dbReference>
<evidence type="ECO:0000256" key="3">
    <source>
        <dbReference type="RuleBase" id="RU368077"/>
    </source>
</evidence>
<dbReference type="InterPro" id="IPR006439">
    <property type="entry name" value="HAD-SF_hydro_IA"/>
</dbReference>
<dbReference type="SUPFAM" id="SSF56784">
    <property type="entry name" value="HAD-like"/>
    <property type="match status" value="1"/>
</dbReference>
<name>A0A0C4Y3N4_9BURK</name>
<evidence type="ECO:0000313" key="4">
    <source>
        <dbReference type="EMBL" id="AJG19857.1"/>
    </source>
</evidence>
<dbReference type="Gene3D" id="3.40.50.1000">
    <property type="entry name" value="HAD superfamily/HAD-like"/>
    <property type="match status" value="1"/>
</dbReference>
<proteinExistence type="inferred from homology"/>
<dbReference type="KEGG" id="cbw:RR42_m2465"/>
<keyword evidence="5" id="KW-1185">Reference proteome</keyword>
<organism evidence="4 5">
    <name type="scientific">Cupriavidus basilensis</name>
    <dbReference type="NCBI Taxonomy" id="68895"/>
    <lineage>
        <taxon>Bacteria</taxon>
        <taxon>Pseudomonadati</taxon>
        <taxon>Pseudomonadota</taxon>
        <taxon>Betaproteobacteria</taxon>
        <taxon>Burkholderiales</taxon>
        <taxon>Burkholderiaceae</taxon>
        <taxon>Cupriavidus</taxon>
    </lineage>
</organism>
<dbReference type="STRING" id="68895.RR42_m2465"/>
<dbReference type="SFLD" id="SFLDG01129">
    <property type="entry name" value="C1.5:_HAD__Beta-PGM__Phosphata"/>
    <property type="match status" value="1"/>
</dbReference>
<dbReference type="Gene3D" id="1.10.150.240">
    <property type="entry name" value="Putative phosphatase, domain 2"/>
    <property type="match status" value="1"/>
</dbReference>